<dbReference type="PANTHER" id="PTHR40053">
    <property type="entry name" value="SPORULATION-CONTROL PROTEIN SPO0M"/>
    <property type="match status" value="1"/>
</dbReference>
<dbReference type="Pfam" id="PF07070">
    <property type="entry name" value="Spo0M"/>
    <property type="match status" value="1"/>
</dbReference>
<sequence length="256" mass="28649">MSFFNKVLASVGIGAAKVDTILPKGSYVIGEKINGVVEIKGGNVEQPIDEIYLSLLTQYTKKSDDKEYVQTAVIAKYRVSEKHIIAPNEKKEIPFSIALPLSAPLSQGKTRVWIQTGLDIKNAIDPTDKDFIEVLPLPVMKAVISSVQELGFRTREIECQEAPRYLRGVQSFVQEFEFVPVSGAYRGKLDELEIVFVVKSESEVDLYLQIDRKARGLGGFLSEALEMDERNVKVTVSQADLSSMTRKLDEVIRRYS</sequence>
<keyword evidence="2" id="KW-1185">Reference proteome</keyword>
<evidence type="ECO:0000313" key="1">
    <source>
        <dbReference type="EMBL" id="NEY72701.1"/>
    </source>
</evidence>
<dbReference type="EMBL" id="JAAIWM010000004">
    <property type="protein sequence ID" value="NEY72701.1"/>
    <property type="molecule type" value="Genomic_DNA"/>
</dbReference>
<dbReference type="PANTHER" id="PTHR40053:SF1">
    <property type="entry name" value="SPORULATION-CONTROL PROTEIN SPO0M"/>
    <property type="match status" value="1"/>
</dbReference>
<dbReference type="InterPro" id="IPR009776">
    <property type="entry name" value="Spore_0_M"/>
</dbReference>
<name>A0A6M0Q8K5_9BACI</name>
<organism evidence="1 2">
    <name type="scientific">Bacillus mesophilus</name>
    <dbReference type="NCBI Taxonomy" id="1808955"/>
    <lineage>
        <taxon>Bacteria</taxon>
        <taxon>Bacillati</taxon>
        <taxon>Bacillota</taxon>
        <taxon>Bacilli</taxon>
        <taxon>Bacillales</taxon>
        <taxon>Bacillaceae</taxon>
        <taxon>Bacillus</taxon>
    </lineage>
</organism>
<reference evidence="1 2" key="1">
    <citation type="submission" date="2020-02" db="EMBL/GenBank/DDBJ databases">
        <title>Bacillus aquiflavi sp. nov., isolated from yellow water of strong flavor Chinese baijiu in Yibin region of China.</title>
        <authorList>
            <person name="Xie J."/>
        </authorList>
    </citation>
    <scope>NUCLEOTIDE SEQUENCE [LARGE SCALE GENOMIC DNA]</scope>
    <source>
        <strain evidence="1 2">SA4</strain>
    </source>
</reference>
<dbReference type="RefSeq" id="WP_163180151.1">
    <property type="nucleotide sequence ID" value="NZ_JAAIWM010000004.1"/>
</dbReference>
<proteinExistence type="predicted"/>
<accession>A0A6M0Q8K5</accession>
<dbReference type="AlphaFoldDB" id="A0A6M0Q8K5"/>
<protein>
    <submittedName>
        <fullName evidence="1">Sporulation protein</fullName>
    </submittedName>
</protein>
<dbReference type="Proteomes" id="UP000481043">
    <property type="component" value="Unassembled WGS sequence"/>
</dbReference>
<gene>
    <name evidence="1" type="ORF">G4D63_13270</name>
</gene>
<evidence type="ECO:0000313" key="2">
    <source>
        <dbReference type="Proteomes" id="UP000481043"/>
    </source>
</evidence>
<comment type="caution">
    <text evidence="1">The sequence shown here is derived from an EMBL/GenBank/DDBJ whole genome shotgun (WGS) entry which is preliminary data.</text>
</comment>